<protein>
    <submittedName>
        <fullName evidence="1">Methyltransferase domain-containing protein</fullName>
    </submittedName>
</protein>
<dbReference type="EMBL" id="FNBX01000003">
    <property type="protein sequence ID" value="SDF24263.1"/>
    <property type="molecule type" value="Genomic_DNA"/>
</dbReference>
<dbReference type="RefSeq" id="WP_180365373.1">
    <property type="nucleotide sequence ID" value="NZ_FNBX01000003.1"/>
</dbReference>
<dbReference type="InterPro" id="IPR029063">
    <property type="entry name" value="SAM-dependent_MTases_sf"/>
</dbReference>
<keyword evidence="1" id="KW-0808">Transferase</keyword>
<keyword evidence="2" id="KW-1185">Reference proteome</keyword>
<dbReference type="Proteomes" id="UP000199355">
    <property type="component" value="Unassembled WGS sequence"/>
</dbReference>
<gene>
    <name evidence="1" type="ORF">SAMN05192586_10310</name>
</gene>
<dbReference type="Gene3D" id="3.40.50.2000">
    <property type="entry name" value="Glycogen Phosphorylase B"/>
    <property type="match status" value="1"/>
</dbReference>
<evidence type="ECO:0000313" key="1">
    <source>
        <dbReference type="EMBL" id="SDF24263.1"/>
    </source>
</evidence>
<accession>A0A1G7JH79</accession>
<dbReference type="Gene3D" id="3.40.50.150">
    <property type="entry name" value="Vaccinia Virus protein VP39"/>
    <property type="match status" value="1"/>
</dbReference>
<dbReference type="PANTHER" id="PTHR43861">
    <property type="entry name" value="TRANS-ACONITATE 2-METHYLTRANSFERASE-RELATED"/>
    <property type="match status" value="1"/>
</dbReference>
<dbReference type="SUPFAM" id="SSF53756">
    <property type="entry name" value="UDP-Glycosyltransferase/glycogen phosphorylase"/>
    <property type="match status" value="1"/>
</dbReference>
<dbReference type="CDD" id="cd02440">
    <property type="entry name" value="AdoMet_MTases"/>
    <property type="match status" value="1"/>
</dbReference>
<name>A0A1G7JH79_9BACT</name>
<sequence>MGYFSNINAELLEKIPVTAESVLEIGCAGGRFGAAFLARHPGAVYVGVELSAPVAAEAARRLPTVLVGDIEEEATVKAAAAAAPPGGYAVLVLGDVLEHLRDPWRTLASLRGLLRPDGLCAACIPNVAHWSVALALLQGRWNYEESGLLDRTHLRFFTLESIAGLFKKAGFAALEVAPRILWPEKTAPALQGLKAAAVGLGLDPETVQRNAAAYQWLVRGCNAAPPPPLSVAALGLREQGGVTRARVDAPLSALSTRPGVRVAYGHASLELPADMRPGVYIFHRYFLHEAGMQRRLEELIAAGWVVISEIDDDPHHWPQYVDSDFYAFRAVHAVTCSTPLLADMLRPCNPNIFVLPNAASRLEPCTQATPKDGARCRIFFGAFNRQEDWAAMAPTLYPALRALGEAVELVMVNDQDLYADLPAGIPKTFHPRLRHHDYMRVLASCDLALLPLNETAFNKFKSDLKFVECCAAGVVPVCSPLVYASRPEHREIGVFVPPEGDWGKAVRNLCRNPDDLAARKKRGLDYVARQRMFHHQTAAREALYRRLLQARPQLEAQRRARLAAWRAAQKEHEEGGNAGVDKGNI</sequence>
<dbReference type="GO" id="GO:0008168">
    <property type="term" value="F:methyltransferase activity"/>
    <property type="evidence" value="ECO:0007669"/>
    <property type="project" value="UniProtKB-KW"/>
</dbReference>
<dbReference type="STRING" id="571438.SAMN05192586_10310"/>
<keyword evidence="1" id="KW-0489">Methyltransferase</keyword>
<dbReference type="AlphaFoldDB" id="A0A1G7JH79"/>
<dbReference type="SUPFAM" id="SSF53335">
    <property type="entry name" value="S-adenosyl-L-methionine-dependent methyltransferases"/>
    <property type="match status" value="1"/>
</dbReference>
<dbReference type="GO" id="GO:0032259">
    <property type="term" value="P:methylation"/>
    <property type="evidence" value="ECO:0007669"/>
    <property type="project" value="UniProtKB-KW"/>
</dbReference>
<evidence type="ECO:0000313" key="2">
    <source>
        <dbReference type="Proteomes" id="UP000199355"/>
    </source>
</evidence>
<dbReference type="Pfam" id="PF13489">
    <property type="entry name" value="Methyltransf_23"/>
    <property type="match status" value="1"/>
</dbReference>
<proteinExistence type="predicted"/>
<reference evidence="2" key="1">
    <citation type="submission" date="2016-10" db="EMBL/GenBank/DDBJ databases">
        <authorList>
            <person name="Varghese N."/>
            <person name="Submissions S."/>
        </authorList>
    </citation>
    <scope>NUCLEOTIDE SEQUENCE [LARGE SCALE GENOMIC DNA]</scope>
    <source>
        <strain evidence="2">KHC7</strain>
    </source>
</reference>
<organism evidence="1 2">
    <name type="scientific">Desulfovibrio legallii</name>
    <dbReference type="NCBI Taxonomy" id="571438"/>
    <lineage>
        <taxon>Bacteria</taxon>
        <taxon>Pseudomonadati</taxon>
        <taxon>Thermodesulfobacteriota</taxon>
        <taxon>Desulfovibrionia</taxon>
        <taxon>Desulfovibrionales</taxon>
        <taxon>Desulfovibrionaceae</taxon>
        <taxon>Desulfovibrio</taxon>
    </lineage>
</organism>